<accession>A0AAN8NCA2</accession>
<keyword evidence="4" id="KW-1185">Reference proteome</keyword>
<dbReference type="AlphaFoldDB" id="A0AAN8NCA2"/>
<evidence type="ECO:0000256" key="1">
    <source>
        <dbReference type="SAM" id="MobiDB-lite"/>
    </source>
</evidence>
<gene>
    <name evidence="3" type="ORF">TWF506_009899</name>
</gene>
<dbReference type="EMBL" id="JAVHJM010000007">
    <property type="protein sequence ID" value="KAK6510804.1"/>
    <property type="molecule type" value="Genomic_DNA"/>
</dbReference>
<feature type="signal peptide" evidence="2">
    <location>
        <begin position="1"/>
        <end position="20"/>
    </location>
</feature>
<feature type="compositionally biased region" description="Basic residues" evidence="1">
    <location>
        <begin position="40"/>
        <end position="64"/>
    </location>
</feature>
<sequence length="64" mass="6958">MQLTTVLAVGVAFLGSFAMAAPAAAPVPAPLAEAAPTRGWHWKPTKHWKTGYRGRGYRKKHSKE</sequence>
<feature type="region of interest" description="Disordered" evidence="1">
    <location>
        <begin position="34"/>
        <end position="64"/>
    </location>
</feature>
<evidence type="ECO:0000313" key="4">
    <source>
        <dbReference type="Proteomes" id="UP001307849"/>
    </source>
</evidence>
<keyword evidence="2" id="KW-0732">Signal</keyword>
<protein>
    <submittedName>
        <fullName evidence="3">Uncharacterized protein</fullName>
    </submittedName>
</protein>
<comment type="caution">
    <text evidence="3">The sequence shown here is derived from an EMBL/GenBank/DDBJ whole genome shotgun (WGS) entry which is preliminary data.</text>
</comment>
<dbReference type="Proteomes" id="UP001307849">
    <property type="component" value="Unassembled WGS sequence"/>
</dbReference>
<proteinExistence type="predicted"/>
<feature type="chain" id="PRO_5043034298" evidence="2">
    <location>
        <begin position="21"/>
        <end position="64"/>
    </location>
</feature>
<evidence type="ECO:0000313" key="3">
    <source>
        <dbReference type="EMBL" id="KAK6510804.1"/>
    </source>
</evidence>
<reference evidence="3 4" key="1">
    <citation type="submission" date="2019-10" db="EMBL/GenBank/DDBJ databases">
        <authorList>
            <person name="Palmer J.M."/>
        </authorList>
    </citation>
    <scope>NUCLEOTIDE SEQUENCE [LARGE SCALE GENOMIC DNA]</scope>
    <source>
        <strain evidence="3 4">TWF506</strain>
    </source>
</reference>
<evidence type="ECO:0000256" key="2">
    <source>
        <dbReference type="SAM" id="SignalP"/>
    </source>
</evidence>
<name>A0AAN8NCA2_9PEZI</name>
<organism evidence="3 4">
    <name type="scientific">Arthrobotrys conoides</name>
    <dbReference type="NCBI Taxonomy" id="74498"/>
    <lineage>
        <taxon>Eukaryota</taxon>
        <taxon>Fungi</taxon>
        <taxon>Dikarya</taxon>
        <taxon>Ascomycota</taxon>
        <taxon>Pezizomycotina</taxon>
        <taxon>Orbiliomycetes</taxon>
        <taxon>Orbiliales</taxon>
        <taxon>Orbiliaceae</taxon>
        <taxon>Arthrobotrys</taxon>
    </lineage>
</organism>